<keyword evidence="3" id="KW-0805">Transcription regulation</keyword>
<name>A0A936YV14_9HYPH</name>
<dbReference type="InterPro" id="IPR001789">
    <property type="entry name" value="Sig_transdc_resp-reg_receiver"/>
</dbReference>
<dbReference type="InterPro" id="IPR039420">
    <property type="entry name" value="WalR-like"/>
</dbReference>
<feature type="domain" description="OmpR/PhoB-type" evidence="9">
    <location>
        <begin position="125"/>
        <end position="223"/>
    </location>
</feature>
<dbReference type="InterPro" id="IPR036388">
    <property type="entry name" value="WH-like_DNA-bd_sf"/>
</dbReference>
<evidence type="ECO:0000256" key="2">
    <source>
        <dbReference type="ARBA" id="ARBA00023012"/>
    </source>
</evidence>
<protein>
    <submittedName>
        <fullName evidence="10">Response regulator</fullName>
    </submittedName>
</protein>
<feature type="domain" description="Response regulatory" evidence="8">
    <location>
        <begin position="2"/>
        <end position="116"/>
    </location>
</feature>
<comment type="caution">
    <text evidence="10">The sequence shown here is derived from an EMBL/GenBank/DDBJ whole genome shotgun (WGS) entry which is preliminary data.</text>
</comment>
<dbReference type="CDD" id="cd00383">
    <property type="entry name" value="trans_reg_C"/>
    <property type="match status" value="1"/>
</dbReference>
<reference evidence="10" key="1">
    <citation type="submission" date="2021-01" db="EMBL/GenBank/DDBJ databases">
        <title>Rhizobium sp. strain KVB221 16S ribosomal RNA gene Genome sequencing and assembly.</title>
        <authorList>
            <person name="Kang M."/>
        </authorList>
    </citation>
    <scope>NUCLEOTIDE SEQUENCE</scope>
    <source>
        <strain evidence="10">KVB221</strain>
    </source>
</reference>
<dbReference type="SUPFAM" id="SSF52172">
    <property type="entry name" value="CheY-like"/>
    <property type="match status" value="1"/>
</dbReference>
<dbReference type="GO" id="GO:0005829">
    <property type="term" value="C:cytosol"/>
    <property type="evidence" value="ECO:0007669"/>
    <property type="project" value="TreeGrafter"/>
</dbReference>
<keyword evidence="2" id="KW-0902">Two-component regulatory system</keyword>
<evidence type="ECO:0000256" key="5">
    <source>
        <dbReference type="ARBA" id="ARBA00023163"/>
    </source>
</evidence>
<dbReference type="PROSITE" id="PS50110">
    <property type="entry name" value="RESPONSE_REGULATORY"/>
    <property type="match status" value="1"/>
</dbReference>
<evidence type="ECO:0000256" key="1">
    <source>
        <dbReference type="ARBA" id="ARBA00022553"/>
    </source>
</evidence>
<keyword evidence="5" id="KW-0804">Transcription</keyword>
<keyword evidence="1 6" id="KW-0597">Phosphoprotein</keyword>
<evidence type="ECO:0000256" key="3">
    <source>
        <dbReference type="ARBA" id="ARBA00023015"/>
    </source>
</evidence>
<evidence type="ECO:0000256" key="7">
    <source>
        <dbReference type="PROSITE-ProRule" id="PRU01091"/>
    </source>
</evidence>
<dbReference type="PANTHER" id="PTHR48111:SF76">
    <property type="entry name" value="TWO-COMPONENT RESPONSE REGULATOR"/>
    <property type="match status" value="1"/>
</dbReference>
<evidence type="ECO:0000313" key="11">
    <source>
        <dbReference type="Proteomes" id="UP000633219"/>
    </source>
</evidence>
<evidence type="ECO:0000313" key="10">
    <source>
        <dbReference type="EMBL" id="MBL0373996.1"/>
    </source>
</evidence>
<dbReference type="Gene3D" id="1.10.10.10">
    <property type="entry name" value="Winged helix-like DNA-binding domain superfamily/Winged helix DNA-binding domain"/>
    <property type="match status" value="1"/>
</dbReference>
<evidence type="ECO:0000259" key="9">
    <source>
        <dbReference type="PROSITE" id="PS51755"/>
    </source>
</evidence>
<evidence type="ECO:0000256" key="4">
    <source>
        <dbReference type="ARBA" id="ARBA00023125"/>
    </source>
</evidence>
<sequence length="225" mass="25545">MRILLIEDDRKIADYVTRGFEEAGHGCDVMDDGRDGLYQATREPYDVLIVDRMLPGLDGLSLIKAVRAARIKTPAIFLTAIGGVDDRVEGLEAGADDYLVKPFAFSELVARVNALARRPPVLEQKTVLRVADLEMDLVKRQVKRGDQVIELQPREFTLLEILMRSEGRVLTRTMLLELVWEFHFDPKTSVVETHISRLRSKVDKPFNIPLLHTIRNTGYSLHAPR</sequence>
<dbReference type="CDD" id="cd19935">
    <property type="entry name" value="REC_OmpR_CusR-like"/>
    <property type="match status" value="1"/>
</dbReference>
<dbReference type="FunFam" id="1.10.10.10:FF:000005">
    <property type="entry name" value="Two-component system response regulator"/>
    <property type="match status" value="1"/>
</dbReference>
<dbReference type="RefSeq" id="WP_201661477.1">
    <property type="nucleotide sequence ID" value="NZ_JAEQNC010000010.1"/>
</dbReference>
<feature type="DNA-binding region" description="OmpR/PhoB-type" evidence="7">
    <location>
        <begin position="125"/>
        <end position="223"/>
    </location>
</feature>
<dbReference type="Gene3D" id="6.10.250.690">
    <property type="match status" value="1"/>
</dbReference>
<dbReference type="Pfam" id="PF00072">
    <property type="entry name" value="Response_reg"/>
    <property type="match status" value="1"/>
</dbReference>
<proteinExistence type="predicted"/>
<dbReference type="GO" id="GO:0000156">
    <property type="term" value="F:phosphorelay response regulator activity"/>
    <property type="evidence" value="ECO:0007669"/>
    <property type="project" value="TreeGrafter"/>
</dbReference>
<keyword evidence="4 7" id="KW-0238">DNA-binding</keyword>
<dbReference type="AlphaFoldDB" id="A0A936YV14"/>
<organism evidence="10 11">
    <name type="scientific">Rhizobium setariae</name>
    <dbReference type="NCBI Taxonomy" id="2801340"/>
    <lineage>
        <taxon>Bacteria</taxon>
        <taxon>Pseudomonadati</taxon>
        <taxon>Pseudomonadota</taxon>
        <taxon>Alphaproteobacteria</taxon>
        <taxon>Hyphomicrobiales</taxon>
        <taxon>Rhizobiaceae</taxon>
        <taxon>Rhizobium/Agrobacterium group</taxon>
        <taxon>Rhizobium</taxon>
    </lineage>
</organism>
<dbReference type="PANTHER" id="PTHR48111">
    <property type="entry name" value="REGULATOR OF RPOS"/>
    <property type="match status" value="1"/>
</dbReference>
<dbReference type="GO" id="GO:0032993">
    <property type="term" value="C:protein-DNA complex"/>
    <property type="evidence" value="ECO:0007669"/>
    <property type="project" value="TreeGrafter"/>
</dbReference>
<dbReference type="Pfam" id="PF00486">
    <property type="entry name" value="Trans_reg_C"/>
    <property type="match status" value="1"/>
</dbReference>
<dbReference type="InterPro" id="IPR011006">
    <property type="entry name" value="CheY-like_superfamily"/>
</dbReference>
<dbReference type="InterPro" id="IPR001867">
    <property type="entry name" value="OmpR/PhoB-type_DNA-bd"/>
</dbReference>
<dbReference type="Proteomes" id="UP000633219">
    <property type="component" value="Unassembled WGS sequence"/>
</dbReference>
<evidence type="ECO:0000259" key="8">
    <source>
        <dbReference type="PROSITE" id="PS50110"/>
    </source>
</evidence>
<gene>
    <name evidence="10" type="ORF">JJB09_18390</name>
</gene>
<accession>A0A936YV14</accession>
<dbReference type="PROSITE" id="PS51755">
    <property type="entry name" value="OMPR_PHOB"/>
    <property type="match status" value="1"/>
</dbReference>
<dbReference type="SMART" id="SM00862">
    <property type="entry name" value="Trans_reg_C"/>
    <property type="match status" value="1"/>
</dbReference>
<dbReference type="Gene3D" id="3.40.50.2300">
    <property type="match status" value="1"/>
</dbReference>
<evidence type="ECO:0000256" key="6">
    <source>
        <dbReference type="PROSITE-ProRule" id="PRU00169"/>
    </source>
</evidence>
<dbReference type="EMBL" id="JAEQNC010000010">
    <property type="protein sequence ID" value="MBL0373996.1"/>
    <property type="molecule type" value="Genomic_DNA"/>
</dbReference>
<dbReference type="SMART" id="SM00448">
    <property type="entry name" value="REC"/>
    <property type="match status" value="1"/>
</dbReference>
<dbReference type="GO" id="GO:0006355">
    <property type="term" value="P:regulation of DNA-templated transcription"/>
    <property type="evidence" value="ECO:0007669"/>
    <property type="project" value="InterPro"/>
</dbReference>
<feature type="modified residue" description="4-aspartylphosphate" evidence="6">
    <location>
        <position position="51"/>
    </location>
</feature>
<keyword evidence="11" id="KW-1185">Reference proteome</keyword>
<dbReference type="GO" id="GO:0000976">
    <property type="term" value="F:transcription cis-regulatory region binding"/>
    <property type="evidence" value="ECO:0007669"/>
    <property type="project" value="TreeGrafter"/>
</dbReference>